<dbReference type="RefSeq" id="WP_089275102.1">
    <property type="nucleotide sequence ID" value="NZ_FZOC01000007.1"/>
</dbReference>
<evidence type="ECO:0000256" key="1">
    <source>
        <dbReference type="SAM" id="Coils"/>
    </source>
</evidence>
<dbReference type="EMBL" id="FZOC01000007">
    <property type="protein sequence ID" value="SNS14018.1"/>
    <property type="molecule type" value="Genomic_DNA"/>
</dbReference>
<dbReference type="OrthoDB" id="5448756at2"/>
<dbReference type="InterPro" id="IPR000551">
    <property type="entry name" value="MerR-type_HTH_dom"/>
</dbReference>
<organism evidence="4 5">
    <name type="scientific">Humidesulfovibrio mexicanus</name>
    <dbReference type="NCBI Taxonomy" id="147047"/>
    <lineage>
        <taxon>Bacteria</taxon>
        <taxon>Pseudomonadati</taxon>
        <taxon>Thermodesulfobacteriota</taxon>
        <taxon>Desulfovibrionia</taxon>
        <taxon>Desulfovibrionales</taxon>
        <taxon>Desulfovibrionaceae</taxon>
        <taxon>Humidesulfovibrio</taxon>
    </lineage>
</organism>
<dbReference type="InterPro" id="IPR009061">
    <property type="entry name" value="DNA-bd_dom_put_sf"/>
</dbReference>
<accession>A0A239C2Y0</accession>
<keyword evidence="1" id="KW-0175">Coiled coil</keyword>
<feature type="compositionally biased region" description="Low complexity" evidence="2">
    <location>
        <begin position="194"/>
        <end position="204"/>
    </location>
</feature>
<dbReference type="Pfam" id="PF13411">
    <property type="entry name" value="MerR_1"/>
    <property type="match status" value="1"/>
</dbReference>
<keyword evidence="5" id="KW-1185">Reference proteome</keyword>
<evidence type="ECO:0000256" key="2">
    <source>
        <dbReference type="SAM" id="MobiDB-lite"/>
    </source>
</evidence>
<evidence type="ECO:0000313" key="4">
    <source>
        <dbReference type="EMBL" id="SNS14018.1"/>
    </source>
</evidence>
<feature type="coiled-coil region" evidence="1">
    <location>
        <begin position="113"/>
        <end position="150"/>
    </location>
</feature>
<evidence type="ECO:0000259" key="3">
    <source>
        <dbReference type="Pfam" id="PF13411"/>
    </source>
</evidence>
<dbReference type="GO" id="GO:0006355">
    <property type="term" value="P:regulation of DNA-templated transcription"/>
    <property type="evidence" value="ECO:0007669"/>
    <property type="project" value="InterPro"/>
</dbReference>
<dbReference type="AlphaFoldDB" id="A0A239C2Y0"/>
<evidence type="ECO:0000313" key="5">
    <source>
        <dbReference type="Proteomes" id="UP000198324"/>
    </source>
</evidence>
<feature type="compositionally biased region" description="Pro residues" evidence="2">
    <location>
        <begin position="277"/>
        <end position="289"/>
    </location>
</feature>
<feature type="region of interest" description="Disordered" evidence="2">
    <location>
        <begin position="162"/>
        <end position="249"/>
    </location>
</feature>
<dbReference type="Proteomes" id="UP000198324">
    <property type="component" value="Unassembled WGS sequence"/>
</dbReference>
<reference evidence="4 5" key="1">
    <citation type="submission" date="2017-06" db="EMBL/GenBank/DDBJ databases">
        <authorList>
            <person name="Kim H.J."/>
            <person name="Triplett B.A."/>
        </authorList>
    </citation>
    <scope>NUCLEOTIDE SEQUENCE [LARGE SCALE GENOMIC DNA]</scope>
    <source>
        <strain evidence="4 5">DSM 13116</strain>
    </source>
</reference>
<sequence length="398" mass="42715">MPPHTSYTHRDLAQALGVSETTIKSYRAKFPAFLPVARLGKPVRLHPESLDICRRIRDLFADGMSIAQATAALRTEFKEFPQNRRLSTAKGFAPRPPVLPPETEDGQTLSARLDALAQAQDQTRLRMEQLERELRNLATLEAASKSLVAELVEEFRAARRDAGRQAAQGPVPLAAAQGTPGQRQQDAPSPSPSPGDSAATGPAANSGAEADLPPGGRPGAKPVSTPGEHHGPPAEHAAEAKSPAQDQDGPTVLTARKIVTLHGPAGPVASYSLGREPSPPPPFPEPEAPPAAFLDLPAVIRSGRGDFLGLPGGQSVRRLVHVLRPEGGPAPAWIQEGPDAWTCAIPLGRAQTREMLFERTTTPRGNLVGHIRRMRINEVEATPEQLQEIFRQLRDQLT</sequence>
<feature type="region of interest" description="Disordered" evidence="2">
    <location>
        <begin position="265"/>
        <end position="289"/>
    </location>
</feature>
<protein>
    <submittedName>
        <fullName evidence="4">MerR HTH family regulatory protein</fullName>
    </submittedName>
</protein>
<feature type="compositionally biased region" description="Basic and acidic residues" evidence="2">
    <location>
        <begin position="227"/>
        <end position="239"/>
    </location>
</feature>
<dbReference type="SUPFAM" id="SSF46955">
    <property type="entry name" value="Putative DNA-binding domain"/>
    <property type="match status" value="1"/>
</dbReference>
<name>A0A239C2Y0_9BACT</name>
<gene>
    <name evidence="4" type="ORF">SAMN04488503_2898</name>
</gene>
<dbReference type="GO" id="GO:0003677">
    <property type="term" value="F:DNA binding"/>
    <property type="evidence" value="ECO:0007669"/>
    <property type="project" value="InterPro"/>
</dbReference>
<proteinExistence type="predicted"/>
<dbReference type="Gene3D" id="1.10.1660.10">
    <property type="match status" value="1"/>
</dbReference>
<feature type="region of interest" description="Disordered" evidence="2">
    <location>
        <begin position="86"/>
        <end position="105"/>
    </location>
</feature>
<feature type="domain" description="HTH merR-type" evidence="3">
    <location>
        <begin position="7"/>
        <end position="74"/>
    </location>
</feature>